<keyword evidence="5" id="KW-1185">Reference proteome</keyword>
<dbReference type="PANTHER" id="PTHR35862:SF1">
    <property type="entry name" value="FELS-2 PROPHAGE PROTEIN"/>
    <property type="match status" value="1"/>
</dbReference>
<protein>
    <submittedName>
        <fullName evidence="4">Phage-related baseplate assembly protein</fullName>
    </submittedName>
</protein>
<dbReference type="InterPro" id="IPR058531">
    <property type="entry name" value="Baseplate_J_M"/>
</dbReference>
<dbReference type="InterPro" id="IPR014507">
    <property type="entry name" value="Baseplate_assembly_J_pred"/>
</dbReference>
<proteinExistence type="predicted"/>
<accession>A0A939BWX1</accession>
<dbReference type="Proteomes" id="UP000717624">
    <property type="component" value="Unassembled WGS sequence"/>
</dbReference>
<comment type="caution">
    <text evidence="4">The sequence shown here is derived from an EMBL/GenBank/DDBJ whole genome shotgun (WGS) entry which is preliminary data.</text>
</comment>
<dbReference type="InterPro" id="IPR052726">
    <property type="entry name" value="Phage_Baseplate_Hub"/>
</dbReference>
<sequence>MSDLTSLPDIQFINVDAEKTTNEIITIYEALAERSLYPGDPIRLFLTALAQIIIQQRVLINQTALKNLLRYASGDILDHIGAFYKVPRLAAQASRTTVQFTLSTALSSVTLIPAGTRVGPAGANGLFYETVGPLEIKAGSLTGSVEAICTTAGVIGNDFLPGQINTLIDPIPFVQSVSNVNTTSGGAERESDDHYRERIYNAPESFSVAGPDGAYRFLAASAHPLIVDVSVDSPNPGVVKIVPLLEGGELPSQEILDSVLAKCSASDKRPLTDLVTVVEPNVRKYDISLTYWISVSRAAEAQTIQTTVKQAVENYILWQKSKLGRDVNPSELTRLVMQAGAHHVKVDSPEYTELQNDQVAVAESVSLTYGGLTNG</sequence>
<dbReference type="RefSeq" id="WP_204520049.1">
    <property type="nucleotide sequence ID" value="NZ_JAFBEB010000022.1"/>
</dbReference>
<dbReference type="PANTHER" id="PTHR35862">
    <property type="entry name" value="FELS-2 PROPHAGE PROTEIN"/>
    <property type="match status" value="1"/>
</dbReference>
<dbReference type="InterPro" id="IPR006949">
    <property type="entry name" value="Barrel_Baseplate_J-like"/>
</dbReference>
<evidence type="ECO:0000259" key="1">
    <source>
        <dbReference type="Pfam" id="PF04865"/>
    </source>
</evidence>
<evidence type="ECO:0000259" key="2">
    <source>
        <dbReference type="Pfam" id="PF26078"/>
    </source>
</evidence>
<dbReference type="Pfam" id="PF26078">
    <property type="entry name" value="Baseplate_J_M"/>
    <property type="match status" value="1"/>
</dbReference>
<organism evidence="4 5">
    <name type="scientific">Brevibacillus fulvus</name>
    <dbReference type="NCBI Taxonomy" id="1125967"/>
    <lineage>
        <taxon>Bacteria</taxon>
        <taxon>Bacillati</taxon>
        <taxon>Bacillota</taxon>
        <taxon>Bacilli</taxon>
        <taxon>Bacillales</taxon>
        <taxon>Paenibacillaceae</taxon>
        <taxon>Brevibacillus</taxon>
    </lineage>
</organism>
<evidence type="ECO:0000313" key="4">
    <source>
        <dbReference type="EMBL" id="MBM7592246.1"/>
    </source>
</evidence>
<dbReference type="AlphaFoldDB" id="A0A939BWX1"/>
<reference evidence="4" key="1">
    <citation type="submission" date="2021-01" db="EMBL/GenBank/DDBJ databases">
        <title>Genomic Encyclopedia of Type Strains, Phase IV (KMG-IV): sequencing the most valuable type-strain genomes for metagenomic binning, comparative biology and taxonomic classification.</title>
        <authorList>
            <person name="Goeker M."/>
        </authorList>
    </citation>
    <scope>NUCLEOTIDE SEQUENCE</scope>
    <source>
        <strain evidence="4">DSM 25523</strain>
    </source>
</reference>
<evidence type="ECO:0000259" key="3">
    <source>
        <dbReference type="Pfam" id="PF26079"/>
    </source>
</evidence>
<dbReference type="EMBL" id="JAFBEB010000022">
    <property type="protein sequence ID" value="MBM7592246.1"/>
    <property type="molecule type" value="Genomic_DNA"/>
</dbReference>
<name>A0A939BWX1_9BACL</name>
<dbReference type="PIRSF" id="PIRSF020481">
    <property type="entry name" value="BAP"/>
    <property type="match status" value="1"/>
</dbReference>
<dbReference type="InterPro" id="IPR058530">
    <property type="entry name" value="Baseplate_J-like_C"/>
</dbReference>
<evidence type="ECO:0000313" key="5">
    <source>
        <dbReference type="Proteomes" id="UP000717624"/>
    </source>
</evidence>
<feature type="domain" description="Baseplate J-like central" evidence="2">
    <location>
        <begin position="208"/>
        <end position="278"/>
    </location>
</feature>
<dbReference type="Pfam" id="PF04865">
    <property type="entry name" value="Baseplate_J"/>
    <property type="match status" value="1"/>
</dbReference>
<dbReference type="Pfam" id="PF26079">
    <property type="entry name" value="Baseplate_J_C"/>
    <property type="match status" value="1"/>
</dbReference>
<feature type="domain" description="Baseplate protein J-like barrel" evidence="1">
    <location>
        <begin position="97"/>
        <end position="186"/>
    </location>
</feature>
<feature type="domain" description="Baseplate J-like C-terminal" evidence="3">
    <location>
        <begin position="285"/>
        <end position="367"/>
    </location>
</feature>
<gene>
    <name evidence="4" type="ORF">JOD01_003908</name>
</gene>